<evidence type="ECO:0008006" key="2">
    <source>
        <dbReference type="Google" id="ProtNLM"/>
    </source>
</evidence>
<proteinExistence type="predicted"/>
<feature type="non-terminal residue" evidence="1">
    <location>
        <position position="268"/>
    </location>
</feature>
<dbReference type="Pfam" id="PF06245">
    <property type="entry name" value="DUF1015"/>
    <property type="match status" value="1"/>
</dbReference>
<name>X0V378_9ZZZZ</name>
<dbReference type="EMBL" id="BARS01024870">
    <property type="protein sequence ID" value="GAG12584.1"/>
    <property type="molecule type" value="Genomic_DNA"/>
</dbReference>
<sequence>YRRFKDQNMAIIAPFRGLTYDFSRIKDFSTVVAPPYDVISEPEQEAYYQANPYNVIRLILGKKNIGDSDWDNRYTRSVDFFKRWESAGILVHADQPCIYVTSLTYDPGNGDKQRTRWGVIALVRIEEEDSGVILPHEKTFSAHRDDRLRLMRACNAQLSQIFGLYEDPDNTILNACKKDMDTPPQIAFELGDGTTHEMWILQSPYLFKKVADAMSEKRIFIADGHHRYETARNFRNLMRARYGSRPVNRAYEYAMMYLSNMNDEGLTI</sequence>
<organism evidence="1">
    <name type="scientific">marine sediment metagenome</name>
    <dbReference type="NCBI Taxonomy" id="412755"/>
    <lineage>
        <taxon>unclassified sequences</taxon>
        <taxon>metagenomes</taxon>
        <taxon>ecological metagenomes</taxon>
    </lineage>
</organism>
<gene>
    <name evidence="1" type="ORF">S01H1_39416</name>
</gene>
<comment type="caution">
    <text evidence="1">The sequence shown here is derived from an EMBL/GenBank/DDBJ whole genome shotgun (WGS) entry which is preliminary data.</text>
</comment>
<protein>
    <recommendedName>
        <fullName evidence="2">DUF1015 domain-containing protein</fullName>
    </recommendedName>
</protein>
<reference evidence="1" key="1">
    <citation type="journal article" date="2014" name="Front. Microbiol.">
        <title>High frequency of phylogenetically diverse reductive dehalogenase-homologous genes in deep subseafloor sedimentary metagenomes.</title>
        <authorList>
            <person name="Kawai M."/>
            <person name="Futagami T."/>
            <person name="Toyoda A."/>
            <person name="Takaki Y."/>
            <person name="Nishi S."/>
            <person name="Hori S."/>
            <person name="Arai W."/>
            <person name="Tsubouchi T."/>
            <person name="Morono Y."/>
            <person name="Uchiyama I."/>
            <person name="Ito T."/>
            <person name="Fujiyama A."/>
            <person name="Inagaki F."/>
            <person name="Takami H."/>
        </authorList>
    </citation>
    <scope>NUCLEOTIDE SEQUENCE</scope>
    <source>
        <strain evidence="1">Expedition CK06-06</strain>
    </source>
</reference>
<dbReference type="InterPro" id="IPR008323">
    <property type="entry name" value="UCP033563"/>
</dbReference>
<feature type="non-terminal residue" evidence="1">
    <location>
        <position position="1"/>
    </location>
</feature>
<evidence type="ECO:0000313" key="1">
    <source>
        <dbReference type="EMBL" id="GAG12584.1"/>
    </source>
</evidence>
<dbReference type="AlphaFoldDB" id="X0V378"/>
<accession>X0V378</accession>
<dbReference type="PANTHER" id="PTHR36454:SF1">
    <property type="entry name" value="DUF1015 DOMAIN-CONTAINING PROTEIN"/>
    <property type="match status" value="1"/>
</dbReference>
<dbReference type="PANTHER" id="PTHR36454">
    <property type="entry name" value="LMO2823 PROTEIN"/>
    <property type="match status" value="1"/>
</dbReference>